<keyword evidence="2" id="KW-1185">Reference proteome</keyword>
<dbReference type="EMBL" id="LSTO01000001">
    <property type="protein sequence ID" value="OWW22285.1"/>
    <property type="molecule type" value="Genomic_DNA"/>
</dbReference>
<sequence length="63" mass="7260">MITLYEYTRQPRYWVAHDEEGYWLVPARNGGWEDRVPFVGHAVNLRLVTDMEGIDLGLPAGEV</sequence>
<dbReference type="RefSeq" id="WP_088709109.1">
    <property type="nucleotide sequence ID" value="NZ_LSTO01000001.1"/>
</dbReference>
<reference evidence="1 2" key="1">
    <citation type="submission" date="2016-02" db="EMBL/GenBank/DDBJ databases">
        <authorList>
            <person name="Wen L."/>
            <person name="He K."/>
            <person name="Yang H."/>
        </authorList>
    </citation>
    <scope>NUCLEOTIDE SEQUENCE [LARGE SCALE GENOMIC DNA]</scope>
    <source>
        <strain evidence="1 2">TSA40</strain>
    </source>
</reference>
<evidence type="ECO:0000313" key="1">
    <source>
        <dbReference type="EMBL" id="OWW22285.1"/>
    </source>
</evidence>
<accession>A0A254TIE5</accession>
<gene>
    <name evidence="1" type="ORF">AYR66_25090</name>
</gene>
<proteinExistence type="predicted"/>
<evidence type="ECO:0000313" key="2">
    <source>
        <dbReference type="Proteomes" id="UP000197535"/>
    </source>
</evidence>
<dbReference type="OrthoDB" id="9790727at2"/>
<organism evidence="1 2">
    <name type="scientific">Noviherbaspirillum denitrificans</name>
    <dbReference type="NCBI Taxonomy" id="1968433"/>
    <lineage>
        <taxon>Bacteria</taxon>
        <taxon>Pseudomonadati</taxon>
        <taxon>Pseudomonadota</taxon>
        <taxon>Betaproteobacteria</taxon>
        <taxon>Burkholderiales</taxon>
        <taxon>Oxalobacteraceae</taxon>
        <taxon>Noviherbaspirillum</taxon>
    </lineage>
</organism>
<dbReference type="AlphaFoldDB" id="A0A254TIE5"/>
<dbReference type="Proteomes" id="UP000197535">
    <property type="component" value="Unassembled WGS sequence"/>
</dbReference>
<name>A0A254TIE5_9BURK</name>
<comment type="caution">
    <text evidence="1">The sequence shown here is derived from an EMBL/GenBank/DDBJ whole genome shotgun (WGS) entry which is preliminary data.</text>
</comment>
<protein>
    <submittedName>
        <fullName evidence="1">Uncharacterized protein</fullName>
    </submittedName>
</protein>